<sequence>MGRTYAGQTAEERADARRRQLLDAGLELLGTRGVAESTVRGVCDEAGLSTRFFYESFTSLDALALAVYDEAVDATITAVVEAVRGAGTSDAHREARAHAAIAAMVAALTDDPRRARVVLREASASTELAQRRQHTMQRFAAVITMLGHAEYGLPDGAAPIVPITAAFVAGGVSELMIAWVEGDVPIPRERLVEDCARLLIGIGDTARAIAGP</sequence>
<gene>
    <name evidence="4" type="ORF">DSM112329_00823</name>
</gene>
<feature type="DNA-binding region" description="H-T-H motif" evidence="2">
    <location>
        <begin position="38"/>
        <end position="57"/>
    </location>
</feature>
<reference evidence="4" key="1">
    <citation type="submission" date="2022-12" db="EMBL/GenBank/DDBJ databases">
        <title>Paraconexibacter alkalitolerans sp. nov. and Baekduia alba sp. nov., isolated from soil and emended description of the genera Paraconexibacter (Chun et al., 2020) and Baekduia (An et al., 2020).</title>
        <authorList>
            <person name="Vieira S."/>
            <person name="Huber K.J."/>
            <person name="Geppert A."/>
            <person name="Wolf J."/>
            <person name="Neumann-Schaal M."/>
            <person name="Muesken M."/>
            <person name="Overmann J."/>
        </authorList>
    </citation>
    <scope>NUCLEOTIDE SEQUENCE</scope>
    <source>
        <strain evidence="4">AEG42_29</strain>
    </source>
</reference>
<dbReference type="PROSITE" id="PS50977">
    <property type="entry name" value="HTH_TETR_2"/>
    <property type="match status" value="1"/>
</dbReference>
<keyword evidence="1 2" id="KW-0238">DNA-binding</keyword>
<dbReference type="Gene3D" id="1.10.357.10">
    <property type="entry name" value="Tetracycline Repressor, domain 2"/>
    <property type="match status" value="1"/>
</dbReference>
<evidence type="ECO:0000259" key="3">
    <source>
        <dbReference type="PROSITE" id="PS50977"/>
    </source>
</evidence>
<dbReference type="SUPFAM" id="SSF46689">
    <property type="entry name" value="Homeodomain-like"/>
    <property type="match status" value="1"/>
</dbReference>
<dbReference type="PANTHER" id="PTHR43479:SF11">
    <property type="entry name" value="ACREF_ENVCD OPERON REPRESSOR-RELATED"/>
    <property type="match status" value="1"/>
</dbReference>
<dbReference type="InterPro" id="IPR009057">
    <property type="entry name" value="Homeodomain-like_sf"/>
</dbReference>
<dbReference type="AlphaFoldDB" id="A0AAU7AQR1"/>
<dbReference type="RefSeq" id="WP_354700544.1">
    <property type="nucleotide sequence ID" value="NZ_CP114014.1"/>
</dbReference>
<evidence type="ECO:0000313" key="4">
    <source>
        <dbReference type="EMBL" id="XAY03997.1"/>
    </source>
</evidence>
<dbReference type="InterPro" id="IPR050624">
    <property type="entry name" value="HTH-type_Tx_Regulator"/>
</dbReference>
<dbReference type="Pfam" id="PF00440">
    <property type="entry name" value="TetR_N"/>
    <property type="match status" value="1"/>
</dbReference>
<name>A0AAU7AQR1_9ACTN</name>
<proteinExistence type="predicted"/>
<organism evidence="4">
    <name type="scientific">Paraconexibacter sp. AEG42_29</name>
    <dbReference type="NCBI Taxonomy" id="2997339"/>
    <lineage>
        <taxon>Bacteria</taxon>
        <taxon>Bacillati</taxon>
        <taxon>Actinomycetota</taxon>
        <taxon>Thermoleophilia</taxon>
        <taxon>Solirubrobacterales</taxon>
        <taxon>Paraconexibacteraceae</taxon>
        <taxon>Paraconexibacter</taxon>
    </lineage>
</organism>
<dbReference type="PANTHER" id="PTHR43479">
    <property type="entry name" value="ACREF/ENVCD OPERON REPRESSOR-RELATED"/>
    <property type="match status" value="1"/>
</dbReference>
<dbReference type="EMBL" id="CP114014">
    <property type="protein sequence ID" value="XAY03997.1"/>
    <property type="molecule type" value="Genomic_DNA"/>
</dbReference>
<evidence type="ECO:0000256" key="2">
    <source>
        <dbReference type="PROSITE-ProRule" id="PRU00335"/>
    </source>
</evidence>
<dbReference type="KEGG" id="parq:DSM112329_00823"/>
<accession>A0AAU7AQR1</accession>
<feature type="domain" description="HTH tetR-type" evidence="3">
    <location>
        <begin position="15"/>
        <end position="75"/>
    </location>
</feature>
<evidence type="ECO:0000256" key="1">
    <source>
        <dbReference type="ARBA" id="ARBA00023125"/>
    </source>
</evidence>
<dbReference type="GO" id="GO:0003677">
    <property type="term" value="F:DNA binding"/>
    <property type="evidence" value="ECO:0007669"/>
    <property type="project" value="UniProtKB-UniRule"/>
</dbReference>
<protein>
    <recommendedName>
        <fullName evidence="3">HTH tetR-type domain-containing protein</fullName>
    </recommendedName>
</protein>
<dbReference type="InterPro" id="IPR001647">
    <property type="entry name" value="HTH_TetR"/>
</dbReference>